<dbReference type="Gene3D" id="3.10.110.10">
    <property type="entry name" value="Ubiquitin Conjugating Enzyme"/>
    <property type="match status" value="1"/>
</dbReference>
<dbReference type="RefSeq" id="XP_005111987.1">
    <property type="nucleotide sequence ID" value="XM_005111930.3"/>
</dbReference>
<evidence type="ECO:0000313" key="4">
    <source>
        <dbReference type="Proteomes" id="UP000694888"/>
    </source>
</evidence>
<protein>
    <submittedName>
        <fullName evidence="5">Uncharacterized protein LOC101856308</fullName>
    </submittedName>
</protein>
<feature type="compositionally biased region" description="Basic and acidic residues" evidence="3">
    <location>
        <begin position="137"/>
        <end position="173"/>
    </location>
</feature>
<dbReference type="Proteomes" id="UP000694888">
    <property type="component" value="Unplaced"/>
</dbReference>
<name>A0ABM0K9C5_APLCA</name>
<dbReference type="GeneID" id="101856308"/>
<keyword evidence="4" id="KW-1185">Reference proteome</keyword>
<dbReference type="InterPro" id="IPR038840">
    <property type="entry name" value="RWDD3"/>
</dbReference>
<dbReference type="SUPFAM" id="SSF54495">
    <property type="entry name" value="UBC-like"/>
    <property type="match status" value="1"/>
</dbReference>
<proteinExistence type="predicted"/>
<keyword evidence="2" id="KW-0963">Cytoplasm</keyword>
<dbReference type="PANTHER" id="PTHR15628">
    <property type="entry name" value="RWD DOMAIN-CONTAINING PROTEIN 3"/>
    <property type="match status" value="1"/>
</dbReference>
<feature type="region of interest" description="Disordered" evidence="3">
    <location>
        <begin position="129"/>
        <end position="182"/>
    </location>
</feature>
<dbReference type="CDD" id="cd24164">
    <property type="entry name" value="RWDD3_C"/>
    <property type="match status" value="1"/>
</dbReference>
<dbReference type="InterPro" id="IPR016135">
    <property type="entry name" value="UBQ-conjugating_enzyme/RWD"/>
</dbReference>
<evidence type="ECO:0000256" key="1">
    <source>
        <dbReference type="ARBA" id="ARBA00004496"/>
    </source>
</evidence>
<dbReference type="PANTHER" id="PTHR15628:SF1">
    <property type="entry name" value="RWD DOMAIN-CONTAINING PROTEIN 3"/>
    <property type="match status" value="1"/>
</dbReference>
<gene>
    <name evidence="5" type="primary">LOC101856308</name>
</gene>
<accession>A0ABM0K9C5</accession>
<sequence length="326" mass="36984">MALSTEAEAELEVLHAFYCKPDEILEQEESSRRVVTVKLDVTDSAAGIGGQDLSDVLSAVVCFTVPHTYPRPGLELRDVHSSVLTDHARLNIKRQLRDKLVEGEDISALEFCSFAQQLLDEEVTRAHGSRSSFGSKDYPHTDIHHQSRREADWESSENRHDDLDSSKVRKDEQQLSGPADVKDRAELVEQECRASPPTLHTALFHLDHMRSRQNYVKLIKKWVDELALSGRLIFCHRFILILMQGEAQSIKEYLVRNRTTNVDVDSRGRSCKERMLTVLFDGPLEHHSKIEGFEVMDGPLNQAQLQKLFVSFGLDSMYSQSVAGVR</sequence>
<evidence type="ECO:0000313" key="5">
    <source>
        <dbReference type="RefSeq" id="XP_005111987.1"/>
    </source>
</evidence>
<reference evidence="5" key="1">
    <citation type="submission" date="2025-08" db="UniProtKB">
        <authorList>
            <consortium name="RefSeq"/>
        </authorList>
    </citation>
    <scope>IDENTIFICATION</scope>
</reference>
<organism evidence="4 5">
    <name type="scientific">Aplysia californica</name>
    <name type="common">California sea hare</name>
    <dbReference type="NCBI Taxonomy" id="6500"/>
    <lineage>
        <taxon>Eukaryota</taxon>
        <taxon>Metazoa</taxon>
        <taxon>Spiralia</taxon>
        <taxon>Lophotrochozoa</taxon>
        <taxon>Mollusca</taxon>
        <taxon>Gastropoda</taxon>
        <taxon>Heterobranchia</taxon>
        <taxon>Euthyneura</taxon>
        <taxon>Tectipleura</taxon>
        <taxon>Aplysiida</taxon>
        <taxon>Aplysioidea</taxon>
        <taxon>Aplysiidae</taxon>
        <taxon>Aplysia</taxon>
    </lineage>
</organism>
<evidence type="ECO:0000256" key="3">
    <source>
        <dbReference type="SAM" id="MobiDB-lite"/>
    </source>
</evidence>
<comment type="subcellular location">
    <subcellularLocation>
        <location evidence="1">Cytoplasm</location>
    </subcellularLocation>
</comment>
<evidence type="ECO:0000256" key="2">
    <source>
        <dbReference type="ARBA" id="ARBA00022490"/>
    </source>
</evidence>